<dbReference type="GO" id="GO:0016787">
    <property type="term" value="F:hydrolase activity"/>
    <property type="evidence" value="ECO:0007669"/>
    <property type="project" value="UniProtKB-KW"/>
</dbReference>
<dbReference type="GO" id="GO:0005829">
    <property type="term" value="C:cytosol"/>
    <property type="evidence" value="ECO:0007669"/>
    <property type="project" value="TreeGrafter"/>
</dbReference>
<protein>
    <recommendedName>
        <fullName evidence="4">Putative HNH nuclease YajD</fullName>
    </recommendedName>
</protein>
<name>A0A0P9UJK1_9PSED</name>
<reference evidence="9 10" key="1">
    <citation type="submission" date="2018-08" db="EMBL/GenBank/DDBJ databases">
        <title>Recombination of ecologically and evolutionarily significant loci maintains genetic cohesion in the Pseudomonas syringae species complex.</title>
        <authorList>
            <person name="Dillon M."/>
            <person name="Thakur S."/>
            <person name="Almeida R.N.D."/>
            <person name="Weir B.S."/>
            <person name="Guttman D.S."/>
        </authorList>
    </citation>
    <scope>NUCLEOTIDE SEQUENCE [LARGE SCALE GENOMIC DNA]</scope>
    <source>
        <strain evidence="8 10">ICMP 13052</strain>
        <strain evidence="7 9">ICMP 4330</strain>
    </source>
</reference>
<keyword evidence="7" id="KW-0255">Endonuclease</keyword>
<evidence type="ECO:0000259" key="6">
    <source>
        <dbReference type="SMART" id="SM00507"/>
    </source>
</evidence>
<dbReference type="Gene3D" id="1.10.30.50">
    <property type="match status" value="1"/>
</dbReference>
<evidence type="ECO:0000313" key="7">
    <source>
        <dbReference type="EMBL" id="RMP18267.1"/>
    </source>
</evidence>
<dbReference type="GO" id="GO:0004519">
    <property type="term" value="F:endonuclease activity"/>
    <property type="evidence" value="ECO:0007669"/>
    <property type="project" value="UniProtKB-KW"/>
</dbReference>
<evidence type="ECO:0000256" key="5">
    <source>
        <dbReference type="SAM" id="MobiDB-lite"/>
    </source>
</evidence>
<evidence type="ECO:0000256" key="4">
    <source>
        <dbReference type="ARBA" id="ARBA00040194"/>
    </source>
</evidence>
<keyword evidence="2" id="KW-0378">Hydrolase</keyword>
<comment type="similarity">
    <text evidence="3">Belongs to the HNH nuclease family.</text>
</comment>
<evidence type="ECO:0000256" key="3">
    <source>
        <dbReference type="ARBA" id="ARBA00038412"/>
    </source>
</evidence>
<dbReference type="InterPro" id="IPR003615">
    <property type="entry name" value="HNH_nuc"/>
</dbReference>
<dbReference type="GO" id="GO:0008270">
    <property type="term" value="F:zinc ion binding"/>
    <property type="evidence" value="ECO:0007669"/>
    <property type="project" value="InterPro"/>
</dbReference>
<accession>A0A0P9UJK1</accession>
<evidence type="ECO:0000256" key="2">
    <source>
        <dbReference type="ARBA" id="ARBA00022801"/>
    </source>
</evidence>
<feature type="region of interest" description="Disordered" evidence="5">
    <location>
        <begin position="114"/>
        <end position="138"/>
    </location>
</feature>
<dbReference type="SMART" id="SM00507">
    <property type="entry name" value="HNHc"/>
    <property type="match status" value="1"/>
</dbReference>
<dbReference type="EMBL" id="RBRA01000054">
    <property type="protein sequence ID" value="RMQ27789.1"/>
    <property type="molecule type" value="Genomic_DNA"/>
</dbReference>
<sequence>MPLRPQKPCNAQGCNTLTRNPRYCEAHKDVGKQFEVKQREKQRETSTQRGYSYKWQQARKSYLAKHPLCAECERQGLVVVATDLDHIVPHGGDKDAFWVRSNWQGLCHPCHSRKTAAEDGGWGNATKPKGRPAAPDLE</sequence>
<dbReference type="AlphaFoldDB" id="A0A0P9UJK1"/>
<dbReference type="CDD" id="cd00085">
    <property type="entry name" value="HNHc"/>
    <property type="match status" value="1"/>
</dbReference>
<dbReference type="EMBL" id="RBQG01000030">
    <property type="protein sequence ID" value="RMP18267.1"/>
    <property type="molecule type" value="Genomic_DNA"/>
</dbReference>
<dbReference type="PANTHER" id="PTHR41286:SF1">
    <property type="entry name" value="HNH NUCLEASE YAJD-RELATED"/>
    <property type="match status" value="1"/>
</dbReference>
<proteinExistence type="inferred from homology"/>
<dbReference type="Proteomes" id="UP000269044">
    <property type="component" value="Unassembled WGS sequence"/>
</dbReference>
<dbReference type="GO" id="GO:0003676">
    <property type="term" value="F:nucleic acid binding"/>
    <property type="evidence" value="ECO:0007669"/>
    <property type="project" value="InterPro"/>
</dbReference>
<dbReference type="PANTHER" id="PTHR41286">
    <property type="entry name" value="HNH NUCLEASE YAJD-RELATED"/>
    <property type="match status" value="1"/>
</dbReference>
<organism evidence="7 9">
    <name type="scientific">Pseudomonas syringae pv. delphinii</name>
    <dbReference type="NCBI Taxonomy" id="192088"/>
    <lineage>
        <taxon>Bacteria</taxon>
        <taxon>Pseudomonadati</taxon>
        <taxon>Pseudomonadota</taxon>
        <taxon>Gammaproteobacteria</taxon>
        <taxon>Pseudomonadales</taxon>
        <taxon>Pseudomonadaceae</taxon>
        <taxon>Pseudomonas</taxon>
    </lineage>
</organism>
<dbReference type="InterPro" id="IPR002711">
    <property type="entry name" value="HNH"/>
</dbReference>
<dbReference type="Proteomes" id="UP000267908">
    <property type="component" value="Unassembled WGS sequence"/>
</dbReference>
<evidence type="ECO:0000313" key="8">
    <source>
        <dbReference type="EMBL" id="RMQ27789.1"/>
    </source>
</evidence>
<gene>
    <name evidence="8" type="ORF">ALQ08_102014</name>
    <name evidence="7" type="ORF">ALQ28_101874</name>
</gene>
<keyword evidence="1" id="KW-0540">Nuclease</keyword>
<evidence type="ECO:0000313" key="10">
    <source>
        <dbReference type="Proteomes" id="UP000269044"/>
    </source>
</evidence>
<evidence type="ECO:0000313" key="9">
    <source>
        <dbReference type="Proteomes" id="UP000267908"/>
    </source>
</evidence>
<comment type="caution">
    <text evidence="7">The sequence shown here is derived from an EMBL/GenBank/DDBJ whole genome shotgun (WGS) entry which is preliminary data.</text>
</comment>
<dbReference type="Pfam" id="PF01844">
    <property type="entry name" value="HNH"/>
    <property type="match status" value="1"/>
</dbReference>
<evidence type="ECO:0000256" key="1">
    <source>
        <dbReference type="ARBA" id="ARBA00022722"/>
    </source>
</evidence>
<feature type="domain" description="HNH nuclease" evidence="6">
    <location>
        <begin position="57"/>
        <end position="112"/>
    </location>
</feature>